<gene>
    <name evidence="2" type="ordered locus">AciPR4_3929</name>
</gene>
<dbReference type="InterPro" id="IPR053737">
    <property type="entry name" value="Type_II_TA_Toxin"/>
</dbReference>
<dbReference type="eggNOG" id="COG3654">
    <property type="taxonomic scope" value="Bacteria"/>
</dbReference>
<evidence type="ECO:0000259" key="1">
    <source>
        <dbReference type="PROSITE" id="PS51459"/>
    </source>
</evidence>
<protein>
    <submittedName>
        <fullName evidence="2">Death-on-curing family protein</fullName>
    </submittedName>
</protein>
<dbReference type="Proteomes" id="UP000006844">
    <property type="component" value="Chromosome"/>
</dbReference>
<feature type="domain" description="Fido" evidence="1">
    <location>
        <begin position="7"/>
        <end position="125"/>
    </location>
</feature>
<dbReference type="InterPro" id="IPR036597">
    <property type="entry name" value="Fido-like_dom_sf"/>
</dbReference>
<organism evidence="2 3">
    <name type="scientific">Terriglobus saanensis (strain ATCC BAA-1853 / DSM 23119 / SP1PR4)</name>
    <dbReference type="NCBI Taxonomy" id="401053"/>
    <lineage>
        <taxon>Bacteria</taxon>
        <taxon>Pseudomonadati</taxon>
        <taxon>Acidobacteriota</taxon>
        <taxon>Terriglobia</taxon>
        <taxon>Terriglobales</taxon>
        <taxon>Acidobacteriaceae</taxon>
        <taxon>Terriglobus</taxon>
    </lineage>
</organism>
<dbReference type="Pfam" id="PF02661">
    <property type="entry name" value="Fic"/>
    <property type="match status" value="1"/>
</dbReference>
<sequence length="136" mass="14912">MNTPVWIEKQDALAYHLEQLAQNGGSSGVRDVALLESALAKPLNLYAYDDPAPSMQRLAASYAFGIARNHPFVDGNKRTAFVVSVTFLAVNGFELTASKEDRYLTFLKLAEGSISEAELTEWFGANTRPADADMRP</sequence>
<dbReference type="GO" id="GO:0016301">
    <property type="term" value="F:kinase activity"/>
    <property type="evidence" value="ECO:0007669"/>
    <property type="project" value="InterPro"/>
</dbReference>
<dbReference type="NCBIfam" id="TIGR01550">
    <property type="entry name" value="DOC_P1"/>
    <property type="match status" value="1"/>
</dbReference>
<dbReference type="KEGG" id="tsa:AciPR4_3929"/>
<accession>E8V2Y1</accession>
<dbReference type="PROSITE" id="PS51459">
    <property type="entry name" value="FIDO"/>
    <property type="match status" value="1"/>
</dbReference>
<dbReference type="HOGENOM" id="CLU_115697_4_0_0"/>
<name>E8V2Y1_TERSS</name>
<dbReference type="Gene3D" id="1.20.120.1870">
    <property type="entry name" value="Fic/DOC protein, Fido domain"/>
    <property type="match status" value="1"/>
</dbReference>
<dbReference type="RefSeq" id="WP_013570408.1">
    <property type="nucleotide sequence ID" value="NC_014963.1"/>
</dbReference>
<reference evidence="2 3" key="1">
    <citation type="journal article" date="2012" name="Stand. Genomic Sci.">
        <title>Complete genome sequence of Terriglobus saanensis type strain SP1PR4(T), an Acidobacteria from tundra soil.</title>
        <authorList>
            <person name="Rawat S.R."/>
            <person name="Mannisto M.K."/>
            <person name="Starovoytov V."/>
            <person name="Goodwin L."/>
            <person name="Nolan M."/>
            <person name="Hauser L."/>
            <person name="Land M."/>
            <person name="Davenport K.W."/>
            <person name="Woyke T."/>
            <person name="Haggblom M.M."/>
        </authorList>
    </citation>
    <scope>NUCLEOTIDE SEQUENCE</scope>
    <source>
        <strain evidence="3">ATCC BAA-1853 / DSM 23119 / SP1PR4</strain>
    </source>
</reference>
<dbReference type="InterPro" id="IPR003812">
    <property type="entry name" value="Fido"/>
</dbReference>
<keyword evidence="3" id="KW-1185">Reference proteome</keyword>
<dbReference type="EMBL" id="CP002467">
    <property type="protein sequence ID" value="ADV84678.1"/>
    <property type="molecule type" value="Genomic_DNA"/>
</dbReference>
<dbReference type="STRING" id="401053.AciPR4_3929"/>
<dbReference type="InterPro" id="IPR006440">
    <property type="entry name" value="Doc"/>
</dbReference>
<dbReference type="PIRSF" id="PIRSF018297">
    <property type="entry name" value="Doc"/>
    <property type="match status" value="1"/>
</dbReference>
<evidence type="ECO:0000313" key="3">
    <source>
        <dbReference type="Proteomes" id="UP000006844"/>
    </source>
</evidence>
<dbReference type="PANTHER" id="PTHR39426:SF1">
    <property type="entry name" value="HOMOLOGY TO DEATH-ON-CURING PROTEIN OF PHAGE P1"/>
    <property type="match status" value="1"/>
</dbReference>
<evidence type="ECO:0000313" key="2">
    <source>
        <dbReference type="EMBL" id="ADV84678.1"/>
    </source>
</evidence>
<dbReference type="SUPFAM" id="SSF140931">
    <property type="entry name" value="Fic-like"/>
    <property type="match status" value="1"/>
</dbReference>
<proteinExistence type="predicted"/>
<dbReference type="AlphaFoldDB" id="E8V2Y1"/>
<dbReference type="PANTHER" id="PTHR39426">
    <property type="entry name" value="HOMOLOGY TO DEATH-ON-CURING PROTEIN OF PHAGE P1"/>
    <property type="match status" value="1"/>
</dbReference>
<dbReference type="OrthoDB" id="9802752at2"/>